<gene>
    <name evidence="2" type="ORF">DHEL01_v204612</name>
</gene>
<dbReference type="InParanoid" id="A0A2P5I3A5"/>
<dbReference type="AlphaFoldDB" id="A0A2P5I3A5"/>
<dbReference type="OrthoDB" id="10470600at2759"/>
<reference evidence="2" key="1">
    <citation type="submission" date="2017-09" db="EMBL/GenBank/DDBJ databases">
        <title>Polyketide synthases of a Diaporthe helianthi virulent isolate.</title>
        <authorList>
            <person name="Baroncelli R."/>
        </authorList>
    </citation>
    <scope>NUCLEOTIDE SEQUENCE [LARGE SCALE GENOMIC DNA]</scope>
    <source>
        <strain evidence="2">7/96</strain>
    </source>
</reference>
<keyword evidence="3" id="KW-1185">Reference proteome</keyword>
<feature type="compositionally biased region" description="Basic residues" evidence="1">
    <location>
        <begin position="10"/>
        <end position="29"/>
    </location>
</feature>
<sequence>MSSFENQKTKCSKHIWKGPSGKLKHGKPTGRREVIDKFRAGGSCQLELNNQKQDRVYNRVFVSGCPDSYCRFCSSFAKKTRQRSKCESQLRALDELEVFSLERFEQDARQGVGHVAEEEQDAVDEGEDGVSEQDCCLL</sequence>
<organism evidence="2 3">
    <name type="scientific">Diaporthe helianthi</name>
    <dbReference type="NCBI Taxonomy" id="158607"/>
    <lineage>
        <taxon>Eukaryota</taxon>
        <taxon>Fungi</taxon>
        <taxon>Dikarya</taxon>
        <taxon>Ascomycota</taxon>
        <taxon>Pezizomycotina</taxon>
        <taxon>Sordariomycetes</taxon>
        <taxon>Sordariomycetidae</taxon>
        <taxon>Diaporthales</taxon>
        <taxon>Diaporthaceae</taxon>
        <taxon>Diaporthe</taxon>
    </lineage>
</organism>
<evidence type="ECO:0000313" key="2">
    <source>
        <dbReference type="EMBL" id="POS76993.1"/>
    </source>
</evidence>
<accession>A0A2P5I3A5</accession>
<feature type="compositionally biased region" description="Acidic residues" evidence="1">
    <location>
        <begin position="118"/>
        <end position="131"/>
    </location>
</feature>
<feature type="region of interest" description="Disordered" evidence="1">
    <location>
        <begin position="1"/>
        <end position="30"/>
    </location>
</feature>
<proteinExistence type="predicted"/>
<protein>
    <submittedName>
        <fullName evidence="2">Uncharacterized protein</fullName>
    </submittedName>
</protein>
<feature type="region of interest" description="Disordered" evidence="1">
    <location>
        <begin position="110"/>
        <end position="138"/>
    </location>
</feature>
<dbReference type="Proteomes" id="UP000094444">
    <property type="component" value="Unassembled WGS sequence"/>
</dbReference>
<evidence type="ECO:0000313" key="3">
    <source>
        <dbReference type="Proteomes" id="UP000094444"/>
    </source>
</evidence>
<comment type="caution">
    <text evidence="2">The sequence shown here is derived from an EMBL/GenBank/DDBJ whole genome shotgun (WGS) entry which is preliminary data.</text>
</comment>
<dbReference type="EMBL" id="MAVT02000311">
    <property type="protein sequence ID" value="POS76993.1"/>
    <property type="molecule type" value="Genomic_DNA"/>
</dbReference>
<evidence type="ECO:0000256" key="1">
    <source>
        <dbReference type="SAM" id="MobiDB-lite"/>
    </source>
</evidence>
<name>A0A2P5I3A5_DIAHE</name>